<reference evidence="1 2" key="1">
    <citation type="submission" date="2022-01" db="EMBL/GenBank/DDBJ databases">
        <authorList>
            <person name="Xiong W."/>
            <person name="Schranz E."/>
        </authorList>
    </citation>
    <scope>NUCLEOTIDE SEQUENCE [LARGE SCALE GENOMIC DNA]</scope>
</reference>
<dbReference type="Proteomes" id="UP001157418">
    <property type="component" value="Unassembled WGS sequence"/>
</dbReference>
<name>A0AAU9LS38_9ASTR</name>
<sequence length="109" mass="12384">MGFWHFNHSHLVVNCYPPCWFGFYRCKVVCAASLNVSKVANSDGQQTKENETDRPRLSNTLEWLNRAVENKPANRLLACSVQEVEDVKIMLQILPIFGCTNAPLYLIAV</sequence>
<evidence type="ECO:0000313" key="2">
    <source>
        <dbReference type="Proteomes" id="UP001157418"/>
    </source>
</evidence>
<proteinExistence type="predicted"/>
<keyword evidence="2" id="KW-1185">Reference proteome</keyword>
<accession>A0AAU9LS38</accession>
<organism evidence="1 2">
    <name type="scientific">Lactuca virosa</name>
    <dbReference type="NCBI Taxonomy" id="75947"/>
    <lineage>
        <taxon>Eukaryota</taxon>
        <taxon>Viridiplantae</taxon>
        <taxon>Streptophyta</taxon>
        <taxon>Embryophyta</taxon>
        <taxon>Tracheophyta</taxon>
        <taxon>Spermatophyta</taxon>
        <taxon>Magnoliopsida</taxon>
        <taxon>eudicotyledons</taxon>
        <taxon>Gunneridae</taxon>
        <taxon>Pentapetalae</taxon>
        <taxon>asterids</taxon>
        <taxon>campanulids</taxon>
        <taxon>Asterales</taxon>
        <taxon>Asteraceae</taxon>
        <taxon>Cichorioideae</taxon>
        <taxon>Cichorieae</taxon>
        <taxon>Lactucinae</taxon>
        <taxon>Lactuca</taxon>
    </lineage>
</organism>
<dbReference type="AlphaFoldDB" id="A0AAU9LS38"/>
<protein>
    <submittedName>
        <fullName evidence="1">Uncharacterized protein</fullName>
    </submittedName>
</protein>
<gene>
    <name evidence="1" type="ORF">LVIROSA_LOCUS4862</name>
</gene>
<dbReference type="EMBL" id="CAKMRJ010000002">
    <property type="protein sequence ID" value="CAH1417157.1"/>
    <property type="molecule type" value="Genomic_DNA"/>
</dbReference>
<comment type="caution">
    <text evidence="1">The sequence shown here is derived from an EMBL/GenBank/DDBJ whole genome shotgun (WGS) entry which is preliminary data.</text>
</comment>
<evidence type="ECO:0000313" key="1">
    <source>
        <dbReference type="EMBL" id="CAH1417157.1"/>
    </source>
</evidence>